<dbReference type="PANTHER" id="PTHR47992">
    <property type="entry name" value="PROTEIN PHOSPHATASE"/>
    <property type="match status" value="1"/>
</dbReference>
<keyword evidence="4" id="KW-0479">Metal-binding</keyword>
<dbReference type="FunFam" id="3.60.40.10:FF:000041">
    <property type="entry name" value="Protein phosphatase 2C 51"/>
    <property type="match status" value="1"/>
</dbReference>
<dbReference type="SMART" id="SM00332">
    <property type="entry name" value="PP2Cc"/>
    <property type="match status" value="1"/>
</dbReference>
<evidence type="ECO:0000256" key="7">
    <source>
        <dbReference type="ARBA" id="ARBA00022912"/>
    </source>
</evidence>
<feature type="region of interest" description="Disordered" evidence="10">
    <location>
        <begin position="345"/>
        <end position="374"/>
    </location>
</feature>
<keyword evidence="13" id="KW-1185">Reference proteome</keyword>
<evidence type="ECO:0000256" key="4">
    <source>
        <dbReference type="ARBA" id="ARBA00022723"/>
    </source>
</evidence>
<evidence type="ECO:0000256" key="1">
    <source>
        <dbReference type="ARBA" id="ARBA00001936"/>
    </source>
</evidence>
<dbReference type="EC" id="3.1.3.16" evidence="3"/>
<protein>
    <recommendedName>
        <fullName evidence="3">protein-serine/threonine phosphatase</fullName>
        <ecNumber evidence="3">3.1.3.16</ecNumber>
    </recommendedName>
</protein>
<feature type="compositionally biased region" description="Polar residues" evidence="10">
    <location>
        <begin position="351"/>
        <end position="368"/>
    </location>
</feature>
<feature type="region of interest" description="Disordered" evidence="10">
    <location>
        <begin position="1"/>
        <end position="21"/>
    </location>
</feature>
<dbReference type="Proteomes" id="UP001630127">
    <property type="component" value="Unassembled WGS sequence"/>
</dbReference>
<comment type="cofactor">
    <cofactor evidence="1">
        <name>Mn(2+)</name>
        <dbReference type="ChEBI" id="CHEBI:29035"/>
    </cofactor>
</comment>
<feature type="domain" description="PPM-type phosphatase" evidence="11">
    <location>
        <begin position="110"/>
        <end position="409"/>
    </location>
</feature>
<dbReference type="PROSITE" id="PS51746">
    <property type="entry name" value="PPM_2"/>
    <property type="match status" value="1"/>
</dbReference>
<evidence type="ECO:0000313" key="12">
    <source>
        <dbReference type="EMBL" id="KAL3524401.1"/>
    </source>
</evidence>
<sequence>MIENLSHTSQSPETGCRATASSDSDTVINRVKCVQRRMRSLDKVKSELPVEDYEIITEEGRCLKKERKEGVVSDSFATSLANDQLKNDVVLEGTSSGSKAKENNRLPCWSHGSISVIGRRREMEDAVAVEVGFLSTRSGGLKEYDFFGVYDGHGGSSVAQACRDRLHKLVVERVEENDGNVDGVMIDWNKVMLESFKKMDEEVMYGNRAVVGTTTGSTAVVAVVGEEEVVVANCGDSRAVLSRGGIAIPLSCDHKPERPDELERIELSGGKVINWNGQRVLGVLATSRSLGDEYLKPFVISEPEVTVTKRSNTDEFLILGSDGLWDVISNDVACHVARKCLDGRIRRPPQGMSNSQKRLRNESGSASKMQADHHELGNESLAAEAASLLAELAIARGSRDNISVIVIQLKTSACCMAERVGNCQDEIRSQKDQNDGQPAI</sequence>
<organism evidence="12 13">
    <name type="scientific">Cinchona calisaya</name>
    <dbReference type="NCBI Taxonomy" id="153742"/>
    <lineage>
        <taxon>Eukaryota</taxon>
        <taxon>Viridiplantae</taxon>
        <taxon>Streptophyta</taxon>
        <taxon>Embryophyta</taxon>
        <taxon>Tracheophyta</taxon>
        <taxon>Spermatophyta</taxon>
        <taxon>Magnoliopsida</taxon>
        <taxon>eudicotyledons</taxon>
        <taxon>Gunneridae</taxon>
        <taxon>Pentapetalae</taxon>
        <taxon>asterids</taxon>
        <taxon>lamiids</taxon>
        <taxon>Gentianales</taxon>
        <taxon>Rubiaceae</taxon>
        <taxon>Cinchonoideae</taxon>
        <taxon>Cinchoneae</taxon>
        <taxon>Cinchona</taxon>
    </lineage>
</organism>
<dbReference type="Pfam" id="PF00481">
    <property type="entry name" value="PP2C"/>
    <property type="match status" value="1"/>
</dbReference>
<dbReference type="SUPFAM" id="SSF81606">
    <property type="entry name" value="PP2C-like"/>
    <property type="match status" value="1"/>
</dbReference>
<keyword evidence="5 9" id="KW-0378">Hydrolase</keyword>
<name>A0ABD2ZY67_9GENT</name>
<dbReference type="InterPro" id="IPR001932">
    <property type="entry name" value="PPM-type_phosphatase-like_dom"/>
</dbReference>
<keyword evidence="6" id="KW-0460">Magnesium</keyword>
<accession>A0ABD2ZY67</accession>
<evidence type="ECO:0000256" key="8">
    <source>
        <dbReference type="ARBA" id="ARBA00023211"/>
    </source>
</evidence>
<evidence type="ECO:0000256" key="6">
    <source>
        <dbReference type="ARBA" id="ARBA00022842"/>
    </source>
</evidence>
<dbReference type="EMBL" id="JBJUIK010000007">
    <property type="protein sequence ID" value="KAL3524401.1"/>
    <property type="molecule type" value="Genomic_DNA"/>
</dbReference>
<dbReference type="AlphaFoldDB" id="A0ABD2ZY67"/>
<dbReference type="InterPro" id="IPR036457">
    <property type="entry name" value="PPM-type-like_dom_sf"/>
</dbReference>
<reference evidence="12 13" key="1">
    <citation type="submission" date="2024-11" db="EMBL/GenBank/DDBJ databases">
        <title>A near-complete genome assembly of Cinchona calisaya.</title>
        <authorList>
            <person name="Lian D.C."/>
            <person name="Zhao X.W."/>
            <person name="Wei L."/>
        </authorList>
    </citation>
    <scope>NUCLEOTIDE SEQUENCE [LARGE SCALE GENOMIC DNA]</scope>
    <source>
        <tissue evidence="12">Nenye</tissue>
    </source>
</reference>
<dbReference type="GO" id="GO:0004722">
    <property type="term" value="F:protein serine/threonine phosphatase activity"/>
    <property type="evidence" value="ECO:0007669"/>
    <property type="project" value="UniProtKB-EC"/>
</dbReference>
<gene>
    <name evidence="12" type="ORF">ACH5RR_017235</name>
</gene>
<evidence type="ECO:0000256" key="10">
    <source>
        <dbReference type="SAM" id="MobiDB-lite"/>
    </source>
</evidence>
<proteinExistence type="inferred from homology"/>
<keyword evidence="7 9" id="KW-0904">Protein phosphatase</keyword>
<dbReference type="Gene3D" id="3.60.40.10">
    <property type="entry name" value="PPM-type phosphatase domain"/>
    <property type="match status" value="1"/>
</dbReference>
<evidence type="ECO:0000256" key="5">
    <source>
        <dbReference type="ARBA" id="ARBA00022801"/>
    </source>
</evidence>
<dbReference type="InterPro" id="IPR000222">
    <property type="entry name" value="PP2C_BS"/>
</dbReference>
<dbReference type="PROSITE" id="PS01032">
    <property type="entry name" value="PPM_1"/>
    <property type="match status" value="1"/>
</dbReference>
<evidence type="ECO:0000256" key="9">
    <source>
        <dbReference type="RuleBase" id="RU003465"/>
    </source>
</evidence>
<dbReference type="InterPro" id="IPR015655">
    <property type="entry name" value="PP2C"/>
</dbReference>
<evidence type="ECO:0000256" key="2">
    <source>
        <dbReference type="ARBA" id="ARBA00001946"/>
    </source>
</evidence>
<comment type="caution">
    <text evidence="12">The sequence shown here is derived from an EMBL/GenBank/DDBJ whole genome shotgun (WGS) entry which is preliminary data.</text>
</comment>
<dbReference type="GO" id="GO:0046872">
    <property type="term" value="F:metal ion binding"/>
    <property type="evidence" value="ECO:0007669"/>
    <property type="project" value="UniProtKB-KW"/>
</dbReference>
<comment type="cofactor">
    <cofactor evidence="2">
        <name>Mg(2+)</name>
        <dbReference type="ChEBI" id="CHEBI:18420"/>
    </cofactor>
</comment>
<dbReference type="CDD" id="cd00143">
    <property type="entry name" value="PP2Cc"/>
    <property type="match status" value="1"/>
</dbReference>
<evidence type="ECO:0000256" key="3">
    <source>
        <dbReference type="ARBA" id="ARBA00013081"/>
    </source>
</evidence>
<evidence type="ECO:0000259" key="11">
    <source>
        <dbReference type="PROSITE" id="PS51746"/>
    </source>
</evidence>
<evidence type="ECO:0000313" key="13">
    <source>
        <dbReference type="Proteomes" id="UP001630127"/>
    </source>
</evidence>
<keyword evidence="8" id="KW-0464">Manganese</keyword>
<comment type="similarity">
    <text evidence="9">Belongs to the PP2C family.</text>
</comment>